<feature type="compositionally biased region" description="Basic and acidic residues" evidence="9">
    <location>
        <begin position="204"/>
        <end position="217"/>
    </location>
</feature>
<feature type="compositionally biased region" description="Polar residues" evidence="9">
    <location>
        <begin position="238"/>
        <end position="250"/>
    </location>
</feature>
<evidence type="ECO:0000256" key="3">
    <source>
        <dbReference type="ARBA" id="ARBA00012891"/>
    </source>
</evidence>
<comment type="similarity">
    <text evidence="2 7">Belongs to the type IB topoisomerase family.</text>
</comment>
<dbReference type="Pfam" id="PF00078">
    <property type="entry name" value="RVT_1"/>
    <property type="match status" value="1"/>
</dbReference>
<dbReference type="GO" id="GO:0006265">
    <property type="term" value="P:DNA topological change"/>
    <property type="evidence" value="ECO:0007669"/>
    <property type="project" value="UniProtKB-UniRule"/>
</dbReference>
<dbReference type="InterPro" id="IPR013500">
    <property type="entry name" value="TopoI_cat_euk"/>
</dbReference>
<evidence type="ECO:0000256" key="4">
    <source>
        <dbReference type="ARBA" id="ARBA00023029"/>
    </source>
</evidence>
<gene>
    <name evidence="11" type="ORF">VITISV_037391</name>
</gene>
<dbReference type="PANTHER" id="PTHR10290:SF23">
    <property type="entry name" value="DNA TOPOISOMERASE 1 BETA"/>
    <property type="match status" value="1"/>
</dbReference>
<dbReference type="GO" id="GO:0003677">
    <property type="term" value="F:DNA binding"/>
    <property type="evidence" value="ECO:0007669"/>
    <property type="project" value="UniProtKB-UniRule"/>
</dbReference>
<dbReference type="InterPro" id="IPR018521">
    <property type="entry name" value="TopoIB_AS"/>
</dbReference>
<evidence type="ECO:0000259" key="10">
    <source>
        <dbReference type="SMART" id="SM00435"/>
    </source>
</evidence>
<name>A5BM51_VITVI</name>
<organism evidence="11">
    <name type="scientific">Vitis vinifera</name>
    <name type="common">Grape</name>
    <dbReference type="NCBI Taxonomy" id="29760"/>
    <lineage>
        <taxon>Eukaryota</taxon>
        <taxon>Viridiplantae</taxon>
        <taxon>Streptophyta</taxon>
        <taxon>Embryophyta</taxon>
        <taxon>Tracheophyta</taxon>
        <taxon>Spermatophyta</taxon>
        <taxon>Magnoliopsida</taxon>
        <taxon>eudicotyledons</taxon>
        <taxon>Gunneridae</taxon>
        <taxon>Pentapetalae</taxon>
        <taxon>rosids</taxon>
        <taxon>Vitales</taxon>
        <taxon>Vitaceae</taxon>
        <taxon>Viteae</taxon>
        <taxon>Vitis</taxon>
    </lineage>
</organism>
<evidence type="ECO:0000256" key="8">
    <source>
        <dbReference type="SAM" id="Coils"/>
    </source>
</evidence>
<feature type="active site" description="O-(3'-phospho-DNA)-tyrosine intermediate" evidence="7">
    <location>
        <position position="1408"/>
    </location>
</feature>
<dbReference type="Gene3D" id="3.90.15.10">
    <property type="entry name" value="Topoisomerase I, Chain A, domain 3"/>
    <property type="match status" value="1"/>
</dbReference>
<feature type="compositionally biased region" description="Basic and acidic residues" evidence="9">
    <location>
        <begin position="225"/>
        <end position="234"/>
    </location>
</feature>
<keyword evidence="8" id="KW-0175">Coiled coil</keyword>
<dbReference type="Gene3D" id="1.10.132.10">
    <property type="match status" value="1"/>
</dbReference>
<feature type="domain" description="DNA topoisomerase I eukaryotic-type" evidence="10">
    <location>
        <begin position="1053"/>
        <end position="1422"/>
    </location>
</feature>
<dbReference type="Pfam" id="PF14111">
    <property type="entry name" value="DUF4283"/>
    <property type="match status" value="1"/>
</dbReference>
<evidence type="ECO:0000313" key="11">
    <source>
        <dbReference type="EMBL" id="CAN81282.1"/>
    </source>
</evidence>
<dbReference type="InterPro" id="IPR036691">
    <property type="entry name" value="Endo/exonu/phosph_ase_sf"/>
</dbReference>
<dbReference type="PRINTS" id="PR00416">
    <property type="entry name" value="EUTPISMRASEI"/>
</dbReference>
<evidence type="ECO:0000256" key="7">
    <source>
        <dbReference type="PROSITE-ProRule" id="PRU01382"/>
    </source>
</evidence>
<dbReference type="FunFam" id="1.10.132.10:FF:000002">
    <property type="entry name" value="DNA topoisomerase I"/>
    <property type="match status" value="1"/>
</dbReference>
<keyword evidence="5 7" id="KW-0238">DNA-binding</keyword>
<dbReference type="InterPro" id="IPR014711">
    <property type="entry name" value="TopoI_cat_a-hlx-sub_euk"/>
</dbReference>
<dbReference type="EMBL" id="AM464283">
    <property type="protein sequence ID" value="CAN81282.1"/>
    <property type="molecule type" value="Genomic_DNA"/>
</dbReference>
<dbReference type="SUPFAM" id="SSF56349">
    <property type="entry name" value="DNA breaking-rejoining enzymes"/>
    <property type="match status" value="1"/>
</dbReference>
<dbReference type="InterPro" id="IPR011010">
    <property type="entry name" value="DNA_brk_join_enz"/>
</dbReference>
<dbReference type="InterPro" id="IPR014727">
    <property type="entry name" value="TopoI_cat_a/b-sub_euk"/>
</dbReference>
<dbReference type="InterPro" id="IPR025834">
    <property type="entry name" value="TopoI_C_dom"/>
</dbReference>
<feature type="compositionally biased region" description="Low complexity" evidence="9">
    <location>
        <begin position="257"/>
        <end position="272"/>
    </location>
</feature>
<dbReference type="ExpressionAtlas" id="A5BM51">
    <property type="expression patterns" value="baseline and differential"/>
</dbReference>
<comment type="catalytic activity">
    <reaction evidence="1 7">
        <text>ATP-independent breakage of single-stranded DNA, followed by passage and rejoining.</text>
        <dbReference type="EC" id="5.6.2.1"/>
    </reaction>
</comment>
<evidence type="ECO:0000256" key="1">
    <source>
        <dbReference type="ARBA" id="ARBA00000213"/>
    </source>
</evidence>
<keyword evidence="6 7" id="KW-0413">Isomerase</keyword>
<evidence type="ECO:0000256" key="9">
    <source>
        <dbReference type="SAM" id="MobiDB-lite"/>
    </source>
</evidence>
<dbReference type="Pfam" id="PF14370">
    <property type="entry name" value="Topo_C_assoc"/>
    <property type="match status" value="1"/>
</dbReference>
<keyword evidence="4 7" id="KW-0799">Topoisomerase</keyword>
<dbReference type="PANTHER" id="PTHR10290">
    <property type="entry name" value="DNA TOPOISOMERASE I"/>
    <property type="match status" value="1"/>
</dbReference>
<dbReference type="InterPro" id="IPR051062">
    <property type="entry name" value="Topoisomerase_IB"/>
</dbReference>
<accession>A5BM51</accession>
<sequence>MAEMLRSLGVVTGRRERKQNEMLSLKPSLEKTYAEAMKMPRNRGRNLVRVEVGKKKCSRNLKKLDHCLVGYWNPSSARGEDLEKLGSLMAKTWGLQGKLGLAKMEKGKVLLEFELMAEAKRVLNYGKISSGGLLLRLESWSPKTGCLVKGEKRSEAWWARIPVKTNNEDLPNALEIWIDEVCYSLVLWWEIRSSLRKISFDSRGKANNSRDEVRGDVNARVGQRVVEEEGDTRLEASGSGQNLDPSQNGSVAWPPEGLKLLSGPSKSSPVVDPRNLKLAGGLSKSSLVANLNSKGAALAEDGPTSLKGFWWAGEEENNKATGIDDLDGDLGPSQLPLVDSAQNDLAHSPAWSGPNNWSNSELEFIKLWVMEGLRKQLAEELQTVETSKTDHALIEEAMRYGNVFASWGKRVSGPSPSLSFPFGRTPLGEYYDYSGAVSEAVQGEIPLCMVTASGITEGAPTTCWDLIEVNNGKRVSDHGSLMKIRLLSWNVRRANDSSKRKLIKALIRNQRVDLFRLQETKIHAMTEGVVRSLGTGRFLDWGALDAFGSAGGILICWDKRTLEVLALENWLDQFSGVLQSRLPRPTSDHFPILLEGGGLRRGPSPFRFENMWLKVEGFKDLLWSWWQGTVVRGSASFRLVAKLKEVKQKIRFWNRDVFGRLEFNKNSALQQVEFWDLVESERSLSEEETEIKKETKENYKKWVLLEEIHWRQLSRDIWLKEGDRNTGFFHRLANAHRRNNSLDKIKINGVWLTEEQDVREGVANAFHQLLSENSEWKTDIEGLQLNHLSTQEVESLELPFSEEEIRSALMEMNDDKALGLDRFTVAFWQTCWDFVKEEILELFKEFYDQSFFVKSLNTTFLVLIPKKGGAEDLGDFRPISLLGGLYKLLAKGSFSSSKGLHQGDPLPPYFFVMEMEVLSVLITRAIDGGFLSGCRIWGRGGTEMNISHLLFADDTVVFCEAKKEHLTYLNWTLFWFEAASGLRINLGKSEIFPVGEVEEVEELVVELGCRVGSLPSSYLGLPLGAHHNSLSVWDGVEERVRRRLALWKRQYISKGGRITLIKSMMATLSQSLPQLYALAVHRNATVDEVRDSFFGQGRWNLRFIRAFNDWELDLVGDLLTILRGYRLTLEEDLVTWKGGGNGKFGVKEAYNLLFAPNDISFLKNCIWVDRGPNQSCLFCLGGYVGEALMELSTKTGGKTLSKDDDEADTVGCCTLKVENVIPEPPNSLQFDFLGKDSIRYEKTVEVELPVYKAIEQFRVGKSGSDDLFDKLDTSKLNAHLKELMPGLTAKVFRTYNASITLDEMVAIICNHQRTISKSHTAQMTRLTEKIDEMKGVLNGLKTDLARAKKGKPPLKDADGKRRNLTPEATYRLERKIAQTNAKIEKMERDKDTKEDLKTVALGTSKINYLDPRISVAWCKRQEVPIEKVFNKSLLAKFAWAMDVPPDFRF</sequence>
<evidence type="ECO:0000256" key="2">
    <source>
        <dbReference type="ARBA" id="ARBA00006645"/>
    </source>
</evidence>
<evidence type="ECO:0000256" key="5">
    <source>
        <dbReference type="ARBA" id="ARBA00023125"/>
    </source>
</evidence>
<dbReference type="PROSITE" id="PS52038">
    <property type="entry name" value="TOPO_IB_2"/>
    <property type="match status" value="1"/>
</dbReference>
<dbReference type="PROSITE" id="PS00176">
    <property type="entry name" value="TOPO_IB_1"/>
    <property type="match status" value="1"/>
</dbReference>
<evidence type="ECO:0000256" key="6">
    <source>
        <dbReference type="ARBA" id="ARBA00023235"/>
    </source>
</evidence>
<dbReference type="EC" id="5.6.2.1" evidence="3"/>
<dbReference type="InterPro" id="IPR013499">
    <property type="entry name" value="TopoI_euk"/>
</dbReference>
<dbReference type="Gene3D" id="3.60.10.10">
    <property type="entry name" value="Endonuclease/exonuclease/phosphatase"/>
    <property type="match status" value="1"/>
</dbReference>
<dbReference type="SUPFAM" id="SSF56219">
    <property type="entry name" value="DNase I-like"/>
    <property type="match status" value="1"/>
</dbReference>
<proteinExistence type="inferred from homology"/>
<protein>
    <recommendedName>
        <fullName evidence="3">DNA topoisomerase</fullName>
        <ecNumber evidence="3">5.6.2.1</ecNumber>
    </recommendedName>
</protein>
<dbReference type="SMART" id="SM00435">
    <property type="entry name" value="TOPEUc"/>
    <property type="match status" value="1"/>
</dbReference>
<dbReference type="Pfam" id="PF01028">
    <property type="entry name" value="Topoisom_I"/>
    <property type="match status" value="2"/>
</dbReference>
<dbReference type="InterPro" id="IPR025558">
    <property type="entry name" value="DUF4283"/>
</dbReference>
<dbReference type="InterPro" id="IPR000477">
    <property type="entry name" value="RT_dom"/>
</dbReference>
<dbReference type="InterPro" id="IPR001631">
    <property type="entry name" value="TopoI"/>
</dbReference>
<reference evidence="11" key="1">
    <citation type="journal article" date="2007" name="PLoS ONE">
        <title>The first genome sequence of an elite grapevine cultivar (Pinot noir Vitis vinifera L.): coping with a highly heterozygous genome.</title>
        <authorList>
            <person name="Velasco R."/>
            <person name="Zharkikh A."/>
            <person name="Troggio M."/>
            <person name="Cartwright D.A."/>
            <person name="Cestaro A."/>
            <person name="Pruss D."/>
            <person name="Pindo M."/>
            <person name="FitzGerald L.M."/>
            <person name="Vezzulli S."/>
            <person name="Reid J."/>
            <person name="Malacarne G."/>
            <person name="Iliev D."/>
            <person name="Coppola G."/>
            <person name="Wardell B."/>
            <person name="Micheletti D."/>
            <person name="Macalma T."/>
            <person name="Facci M."/>
            <person name="Mitchell J.T."/>
            <person name="Perazzolli M."/>
            <person name="Eldredge G."/>
            <person name="Gatto P."/>
            <person name="Oyzerski R."/>
            <person name="Moretto M."/>
            <person name="Gutin N."/>
            <person name="Stefanini M."/>
            <person name="Chen Y."/>
            <person name="Segala C."/>
            <person name="Davenport C."/>
            <person name="Dematte L."/>
            <person name="Mraz A."/>
            <person name="Battilana J."/>
            <person name="Stormo K."/>
            <person name="Costa F."/>
            <person name="Tao Q."/>
            <person name="Si-Ammour A."/>
            <person name="Harkins T."/>
            <person name="Lackey A."/>
            <person name="Perbost C."/>
            <person name="Taillon B."/>
            <person name="Stella A."/>
            <person name="Solovyev V."/>
            <person name="Fawcett J.A."/>
            <person name="Sterck L."/>
            <person name="Vandepoele K."/>
            <person name="Grando S.M."/>
            <person name="Toppo S."/>
            <person name="Moser C."/>
            <person name="Lanchbury J."/>
            <person name="Bogden R."/>
            <person name="Skolnick M."/>
            <person name="Sgaramella V."/>
            <person name="Bhatnagar S.K."/>
            <person name="Fontana P."/>
            <person name="Gutin A."/>
            <person name="Van de Peer Y."/>
            <person name="Salamini F."/>
            <person name="Viola R."/>
        </authorList>
    </citation>
    <scope>NUCLEOTIDE SEQUENCE</scope>
</reference>
<feature type="coiled-coil region" evidence="8">
    <location>
        <begin position="1369"/>
        <end position="1396"/>
    </location>
</feature>
<feature type="region of interest" description="Disordered" evidence="9">
    <location>
        <begin position="204"/>
        <end position="272"/>
    </location>
</feature>
<dbReference type="GO" id="GO:0005694">
    <property type="term" value="C:chromosome"/>
    <property type="evidence" value="ECO:0007669"/>
    <property type="project" value="InterPro"/>
</dbReference>
<dbReference type="GO" id="GO:0003917">
    <property type="term" value="F:DNA topoisomerase type I (single strand cut, ATP-independent) activity"/>
    <property type="evidence" value="ECO:0007669"/>
    <property type="project" value="UniProtKB-UniRule"/>
</dbReference>